<gene>
    <name evidence="3" type="ORF">BYL167_LOCUS3085</name>
    <name evidence="1" type="ORF">CJN711_LOCUS34259</name>
    <name evidence="4" type="ORF">GIL414_LOCUS2093</name>
    <name evidence="2" type="ORF">KQP761_LOCUS34984</name>
</gene>
<dbReference type="Proteomes" id="UP000681967">
    <property type="component" value="Unassembled WGS sequence"/>
</dbReference>
<dbReference type="OrthoDB" id="9999760at2759"/>
<dbReference type="EMBL" id="CAJOBH010000573">
    <property type="protein sequence ID" value="CAF3802652.1"/>
    <property type="molecule type" value="Genomic_DNA"/>
</dbReference>
<evidence type="ECO:0000313" key="3">
    <source>
        <dbReference type="EMBL" id="CAF3802652.1"/>
    </source>
</evidence>
<evidence type="ECO:0000313" key="5">
    <source>
        <dbReference type="Proteomes" id="UP000663834"/>
    </source>
</evidence>
<name>A0A816GF64_9BILA</name>
<sequence>MSSHNNSPATPNQSLERLPLLRMLHPTSGREGFNEVNSQTLPSIQNYVDPRLAMILNSRTQQAIGTANTYYPVGFPGQDFMYYYSTPYNYGIPDAYRFFLRRY</sequence>
<dbReference type="AlphaFoldDB" id="A0A816GF64"/>
<dbReference type="EMBL" id="CAJNOV010016579">
    <property type="protein sequence ID" value="CAF1592995.1"/>
    <property type="molecule type" value="Genomic_DNA"/>
</dbReference>
<reference evidence="2" key="1">
    <citation type="submission" date="2021-02" db="EMBL/GenBank/DDBJ databases">
        <authorList>
            <person name="Nowell W R."/>
        </authorList>
    </citation>
    <scope>NUCLEOTIDE SEQUENCE</scope>
</reference>
<dbReference type="EMBL" id="CAJNOW010019651">
    <property type="protein sequence ID" value="CAF1674263.1"/>
    <property type="molecule type" value="Genomic_DNA"/>
</dbReference>
<evidence type="ECO:0000313" key="2">
    <source>
        <dbReference type="EMBL" id="CAF1674263.1"/>
    </source>
</evidence>
<protein>
    <submittedName>
        <fullName evidence="2">Uncharacterized protein</fullName>
    </submittedName>
</protein>
<comment type="caution">
    <text evidence="2">The sequence shown here is derived from an EMBL/GenBank/DDBJ whole genome shotgun (WGS) entry which is preliminary data.</text>
</comment>
<dbReference type="Proteomes" id="UP000681720">
    <property type="component" value="Unassembled WGS sequence"/>
</dbReference>
<dbReference type="Proteomes" id="UP000663834">
    <property type="component" value="Unassembled WGS sequence"/>
</dbReference>
<evidence type="ECO:0000313" key="4">
    <source>
        <dbReference type="EMBL" id="CAF3818784.1"/>
    </source>
</evidence>
<dbReference type="EMBL" id="CAJOBJ010000381">
    <property type="protein sequence ID" value="CAF3818784.1"/>
    <property type="molecule type" value="Genomic_DNA"/>
</dbReference>
<proteinExistence type="predicted"/>
<accession>A0A816GF64</accession>
<dbReference type="Proteomes" id="UP000663855">
    <property type="component" value="Unassembled WGS sequence"/>
</dbReference>
<evidence type="ECO:0000313" key="1">
    <source>
        <dbReference type="EMBL" id="CAF1592995.1"/>
    </source>
</evidence>
<organism evidence="2 5">
    <name type="scientific">Rotaria magnacalcarata</name>
    <dbReference type="NCBI Taxonomy" id="392030"/>
    <lineage>
        <taxon>Eukaryota</taxon>
        <taxon>Metazoa</taxon>
        <taxon>Spiralia</taxon>
        <taxon>Gnathifera</taxon>
        <taxon>Rotifera</taxon>
        <taxon>Eurotatoria</taxon>
        <taxon>Bdelloidea</taxon>
        <taxon>Philodinida</taxon>
        <taxon>Philodinidae</taxon>
        <taxon>Rotaria</taxon>
    </lineage>
</organism>